<dbReference type="InterPro" id="IPR021955">
    <property type="entry name" value="DUF3572"/>
</dbReference>
<accession>A0ABM6MCB7</accession>
<evidence type="ECO:0000313" key="1">
    <source>
        <dbReference type="EMBL" id="ASR53640.1"/>
    </source>
</evidence>
<proteinExistence type="predicted"/>
<evidence type="ECO:0008006" key="3">
    <source>
        <dbReference type="Google" id="ProtNLM"/>
    </source>
</evidence>
<dbReference type="Proteomes" id="UP000258016">
    <property type="component" value="Chromosome"/>
</dbReference>
<dbReference type="Pfam" id="PF12096">
    <property type="entry name" value="DUF3572"/>
    <property type="match status" value="1"/>
</dbReference>
<reference evidence="1 2" key="1">
    <citation type="submission" date="2017-03" db="EMBL/GenBank/DDBJ databases">
        <title>Complete genome sequence of Blastomonas fulva degrading microcsystin LR.</title>
        <authorList>
            <person name="Lee H.-g."/>
            <person name="Jin L."/>
            <person name="oh H.-M."/>
        </authorList>
    </citation>
    <scope>NUCLEOTIDE SEQUENCE [LARGE SCALE GENOMIC DNA]</scope>
    <source>
        <strain evidence="1 2">T2</strain>
    </source>
</reference>
<gene>
    <name evidence="1" type="ORF">B5J99_17640</name>
</gene>
<keyword evidence="2" id="KW-1185">Reference proteome</keyword>
<protein>
    <recommendedName>
        <fullName evidence="3">DUF3572 domain-containing protein</fullName>
    </recommendedName>
</protein>
<dbReference type="EMBL" id="CP020083">
    <property type="protein sequence ID" value="ASR53640.1"/>
    <property type="molecule type" value="Genomic_DNA"/>
</dbReference>
<evidence type="ECO:0000313" key="2">
    <source>
        <dbReference type="Proteomes" id="UP000258016"/>
    </source>
</evidence>
<organism evidence="1 2">
    <name type="scientific">Blastomonas fulva</name>
    <dbReference type="NCBI Taxonomy" id="1550728"/>
    <lineage>
        <taxon>Bacteria</taxon>
        <taxon>Pseudomonadati</taxon>
        <taxon>Pseudomonadota</taxon>
        <taxon>Alphaproteobacteria</taxon>
        <taxon>Sphingomonadales</taxon>
        <taxon>Sphingomonadaceae</taxon>
        <taxon>Blastomonas</taxon>
    </lineage>
</organism>
<sequence length="96" mass="10221">MRPDTPSDRGAPHDPATMALLALSWLLGDGERAERLLSLTGMTVDDLRAGASSPRILAEFIRYLEGHEADLIAAADAIGASPAALVNARIQLERQT</sequence>
<name>A0ABM6MCB7_9SPHN</name>